<keyword evidence="2" id="KW-1185">Reference proteome</keyword>
<protein>
    <submittedName>
        <fullName evidence="1">Uncharacterized protein</fullName>
    </submittedName>
</protein>
<comment type="caution">
    <text evidence="1">The sequence shown here is derived from an EMBL/GenBank/DDBJ whole genome shotgun (WGS) entry which is preliminary data.</text>
</comment>
<gene>
    <name evidence="1" type="ORF">RHMOL_Rhmol04G0316900</name>
</gene>
<sequence>MLTAKTIKDETRHIDKFGSVLETKASKPNNLVTEAPVHPLDPLTITEINAVRAILSSYVPFSRAFPTIHSLSLDEPEKSQVLEWKNGDPLPPRKAHVIALSSGQTHVLIVDLDLGLITGHVTNPGSGYRPLTAEDISVALQAVQSNEEFNKSIMARGI</sequence>
<reference evidence="1" key="1">
    <citation type="submission" date="2022-02" db="EMBL/GenBank/DDBJ databases">
        <title>Plant Genome Project.</title>
        <authorList>
            <person name="Zhang R.-G."/>
        </authorList>
    </citation>
    <scope>NUCLEOTIDE SEQUENCE</scope>
    <source>
        <strain evidence="1">AT1</strain>
    </source>
</reference>
<dbReference type="Proteomes" id="UP001062846">
    <property type="component" value="Chromosome 4"/>
</dbReference>
<accession>A0ACC0P6E3</accession>
<organism evidence="1 2">
    <name type="scientific">Rhododendron molle</name>
    <name type="common">Chinese azalea</name>
    <name type="synonym">Azalea mollis</name>
    <dbReference type="NCBI Taxonomy" id="49168"/>
    <lineage>
        <taxon>Eukaryota</taxon>
        <taxon>Viridiplantae</taxon>
        <taxon>Streptophyta</taxon>
        <taxon>Embryophyta</taxon>
        <taxon>Tracheophyta</taxon>
        <taxon>Spermatophyta</taxon>
        <taxon>Magnoliopsida</taxon>
        <taxon>eudicotyledons</taxon>
        <taxon>Gunneridae</taxon>
        <taxon>Pentapetalae</taxon>
        <taxon>asterids</taxon>
        <taxon>Ericales</taxon>
        <taxon>Ericaceae</taxon>
        <taxon>Ericoideae</taxon>
        <taxon>Rhodoreae</taxon>
        <taxon>Rhododendron</taxon>
    </lineage>
</organism>
<proteinExistence type="predicted"/>
<evidence type="ECO:0000313" key="1">
    <source>
        <dbReference type="EMBL" id="KAI8561170.1"/>
    </source>
</evidence>
<evidence type="ECO:0000313" key="2">
    <source>
        <dbReference type="Proteomes" id="UP001062846"/>
    </source>
</evidence>
<dbReference type="EMBL" id="CM046391">
    <property type="protein sequence ID" value="KAI8561170.1"/>
    <property type="molecule type" value="Genomic_DNA"/>
</dbReference>
<name>A0ACC0P6E3_RHOML</name>